<accession>A0A224XT93</accession>
<feature type="transmembrane region" description="Helical" evidence="1">
    <location>
        <begin position="6"/>
        <end position="24"/>
    </location>
</feature>
<feature type="transmembrane region" description="Helical" evidence="1">
    <location>
        <begin position="45"/>
        <end position="70"/>
    </location>
</feature>
<protein>
    <submittedName>
        <fullName evidence="2">Uncharacterized protein</fullName>
    </submittedName>
</protein>
<sequence length="76" mass="9206">MLSPFPLLWFLLSFSWMIISWSPPHVEHYRTSRHWMIHKYCQRTFIIIQNVFSIVDGVIICMTVFFGIFYSCVHLH</sequence>
<reference evidence="2" key="1">
    <citation type="journal article" date="2018" name="PLoS Negl. Trop. Dis.">
        <title>An insight into the salivary gland and fat body transcriptome of Panstrongylus lignarius (Hemiptera: Heteroptera), the main vector of Chagas disease in Peru.</title>
        <authorList>
            <person name="Nevoa J.C."/>
            <person name="Mendes M.T."/>
            <person name="da Silva M.V."/>
            <person name="Soares S.C."/>
            <person name="Oliveira C.J.F."/>
            <person name="Ribeiro J.M.C."/>
        </authorList>
    </citation>
    <scope>NUCLEOTIDE SEQUENCE</scope>
</reference>
<keyword evidence="1" id="KW-0472">Membrane</keyword>
<keyword evidence="1" id="KW-0812">Transmembrane</keyword>
<dbReference type="EMBL" id="GFTR01000669">
    <property type="protein sequence ID" value="JAW15757.1"/>
    <property type="molecule type" value="Transcribed_RNA"/>
</dbReference>
<evidence type="ECO:0000256" key="1">
    <source>
        <dbReference type="SAM" id="Phobius"/>
    </source>
</evidence>
<keyword evidence="1" id="KW-1133">Transmembrane helix</keyword>
<evidence type="ECO:0000313" key="2">
    <source>
        <dbReference type="EMBL" id="JAW15757.1"/>
    </source>
</evidence>
<name>A0A224XT93_9HEMI</name>
<dbReference type="AlphaFoldDB" id="A0A224XT93"/>
<proteinExistence type="predicted"/>
<organism evidence="2">
    <name type="scientific">Panstrongylus lignarius</name>
    <dbReference type="NCBI Taxonomy" id="156445"/>
    <lineage>
        <taxon>Eukaryota</taxon>
        <taxon>Metazoa</taxon>
        <taxon>Ecdysozoa</taxon>
        <taxon>Arthropoda</taxon>
        <taxon>Hexapoda</taxon>
        <taxon>Insecta</taxon>
        <taxon>Pterygota</taxon>
        <taxon>Neoptera</taxon>
        <taxon>Paraneoptera</taxon>
        <taxon>Hemiptera</taxon>
        <taxon>Heteroptera</taxon>
        <taxon>Panheteroptera</taxon>
        <taxon>Cimicomorpha</taxon>
        <taxon>Reduviidae</taxon>
        <taxon>Triatominae</taxon>
        <taxon>Panstrongylus</taxon>
    </lineage>
</organism>